<proteinExistence type="predicted"/>
<keyword evidence="2" id="KW-1185">Reference proteome</keyword>
<evidence type="ECO:0000313" key="1">
    <source>
        <dbReference type="EMBL" id="SDQ79233.1"/>
    </source>
</evidence>
<dbReference type="Proteomes" id="UP000199365">
    <property type="component" value="Unassembled WGS sequence"/>
</dbReference>
<dbReference type="AlphaFoldDB" id="A0A1H1DS58"/>
<accession>A0A1H1DS58</accession>
<dbReference type="EMBL" id="FNKX01000001">
    <property type="protein sequence ID" value="SDQ79233.1"/>
    <property type="molecule type" value="Genomic_DNA"/>
</dbReference>
<evidence type="ECO:0000313" key="2">
    <source>
        <dbReference type="Proteomes" id="UP000199365"/>
    </source>
</evidence>
<protein>
    <submittedName>
        <fullName evidence="1">Uncharacterized protein</fullName>
    </submittedName>
</protein>
<name>A0A1H1DS58_9BURK</name>
<organism evidence="1 2">
    <name type="scientific">Paraburkholderia tuberum</name>
    <dbReference type="NCBI Taxonomy" id="157910"/>
    <lineage>
        <taxon>Bacteria</taxon>
        <taxon>Pseudomonadati</taxon>
        <taxon>Pseudomonadota</taxon>
        <taxon>Betaproteobacteria</taxon>
        <taxon>Burkholderiales</taxon>
        <taxon>Burkholderiaceae</taxon>
        <taxon>Paraburkholderia</taxon>
    </lineage>
</organism>
<dbReference type="RefSeq" id="WP_090802675.1">
    <property type="nucleotide sequence ID" value="NZ_FNKX01000001.1"/>
</dbReference>
<reference evidence="2" key="1">
    <citation type="submission" date="2016-10" db="EMBL/GenBank/DDBJ databases">
        <authorList>
            <person name="Varghese N."/>
            <person name="Submissions S."/>
        </authorList>
    </citation>
    <scope>NUCLEOTIDE SEQUENCE [LARGE SCALE GENOMIC DNA]</scope>
    <source>
        <strain evidence="2">DUS833</strain>
    </source>
</reference>
<gene>
    <name evidence="1" type="ORF">SAMN05445850_1758</name>
</gene>
<sequence length="286" mass="32280">MATKTTLPGSATIEFNLKVENGAKHFYSFKTWTPIMGALLLSGLMPTEYWCGIPDAPPGPASSPSFWVDQFDRLYKGLWEMGPDGEEGIPAKNEKHLRGLDGESLMATVSPRFPDARKVLRHWDTKCEDEQDYPLELDPVKFVVWLEELCWNEEIRFFDRTWVDAFLKLHGIGKNNAILPSDVVASFQKVTDVGDDGGWHPLGTHISEAQREAISQGKEPFAIEVVFPLIIGILEARGVIDRLDKNYVSGKAIPVKLDDGRVYVLKRDTLRVQLNRLKTKRFAPQL</sequence>